<evidence type="ECO:0000256" key="1">
    <source>
        <dbReference type="SAM" id="MobiDB-lite"/>
    </source>
</evidence>
<name>A0A9P8CG17_9HELO</name>
<evidence type="ECO:0000313" key="3">
    <source>
        <dbReference type="Proteomes" id="UP000887226"/>
    </source>
</evidence>
<sequence>MVSLQTTNFYKIHKEIEQMDYADRQKTIAFHIKQQEMTLIDGRVSRARKKAAMLELLAIEEFSTLLKKIHRAQALLLLARYGKQVMDWDGMDDILDRTKECFDLCSAMQLEVHNDKNANTYQLLEQMKWDAIAVRMKWYNEDEDSDPDDMDIESDEAAVEYSKVAEEPGKKDMGIDLDTDTEYYVEYGKEEIVLDARATERDPDNDEDVFDAADDLEDVSEGQTSCWEANSGETSSEEDAGGEGNDGIVSGEQTKKTHLVRDGDHSFVIEKNDLGVFQDLADSISDDPAYAYTVQQFLNKCHYLGRKRMEKAMLDGADAIFQEEFLQPPAVETSTNAQQGWTTILSLRGPNPGIF</sequence>
<comment type="caution">
    <text evidence="2">The sequence shown here is derived from an EMBL/GenBank/DDBJ whole genome shotgun (WGS) entry which is preliminary data.</text>
</comment>
<dbReference type="AlphaFoldDB" id="A0A9P8CG17"/>
<reference evidence="2" key="1">
    <citation type="journal article" date="2021" name="IMA Fungus">
        <title>Genomic characterization of three marine fungi, including Emericellopsis atlantica sp. nov. with signatures of a generalist lifestyle and marine biomass degradation.</title>
        <authorList>
            <person name="Hagestad O.C."/>
            <person name="Hou L."/>
            <person name="Andersen J.H."/>
            <person name="Hansen E.H."/>
            <person name="Altermark B."/>
            <person name="Li C."/>
            <person name="Kuhnert E."/>
            <person name="Cox R.J."/>
            <person name="Crous P.W."/>
            <person name="Spatafora J.W."/>
            <person name="Lail K."/>
            <person name="Amirebrahimi M."/>
            <person name="Lipzen A."/>
            <person name="Pangilinan J."/>
            <person name="Andreopoulos W."/>
            <person name="Hayes R.D."/>
            <person name="Ng V."/>
            <person name="Grigoriev I.V."/>
            <person name="Jackson S.A."/>
            <person name="Sutton T.D.S."/>
            <person name="Dobson A.D.W."/>
            <person name="Rama T."/>
        </authorList>
    </citation>
    <scope>NUCLEOTIDE SEQUENCE</scope>
    <source>
        <strain evidence="2">TRa3180A</strain>
    </source>
</reference>
<proteinExistence type="predicted"/>
<dbReference type="EMBL" id="MU253849">
    <property type="protein sequence ID" value="KAG9245397.1"/>
    <property type="molecule type" value="Genomic_DNA"/>
</dbReference>
<keyword evidence="3" id="KW-1185">Reference proteome</keyword>
<gene>
    <name evidence="2" type="ORF">BJ878DRAFT_20419</name>
</gene>
<evidence type="ECO:0000313" key="2">
    <source>
        <dbReference type="EMBL" id="KAG9245397.1"/>
    </source>
</evidence>
<accession>A0A9P8CG17</accession>
<feature type="region of interest" description="Disordered" evidence="1">
    <location>
        <begin position="217"/>
        <end position="253"/>
    </location>
</feature>
<dbReference type="Proteomes" id="UP000887226">
    <property type="component" value="Unassembled WGS sequence"/>
</dbReference>
<feature type="compositionally biased region" description="Polar residues" evidence="1">
    <location>
        <begin position="221"/>
        <end position="234"/>
    </location>
</feature>
<organism evidence="2 3">
    <name type="scientific">Calycina marina</name>
    <dbReference type="NCBI Taxonomy" id="1763456"/>
    <lineage>
        <taxon>Eukaryota</taxon>
        <taxon>Fungi</taxon>
        <taxon>Dikarya</taxon>
        <taxon>Ascomycota</taxon>
        <taxon>Pezizomycotina</taxon>
        <taxon>Leotiomycetes</taxon>
        <taxon>Helotiales</taxon>
        <taxon>Pezizellaceae</taxon>
        <taxon>Calycina</taxon>
    </lineage>
</organism>
<protein>
    <submittedName>
        <fullName evidence="2">Uncharacterized protein</fullName>
    </submittedName>
</protein>